<keyword evidence="6 9" id="KW-0224">Dipeptidase</keyword>
<keyword evidence="11" id="KW-1185">Reference proteome</keyword>
<dbReference type="GO" id="GO:0008237">
    <property type="term" value="F:metallopeptidase activity"/>
    <property type="evidence" value="ECO:0007669"/>
    <property type="project" value="UniProtKB-KW"/>
</dbReference>
<accession>A0A3N2CTN6</accession>
<dbReference type="GO" id="GO:0071555">
    <property type="term" value="P:cell wall organization"/>
    <property type="evidence" value="ECO:0007669"/>
    <property type="project" value="UniProtKB-KW"/>
</dbReference>
<dbReference type="RefSeq" id="WP_123390115.1">
    <property type="nucleotide sequence ID" value="NZ_RKHO01000001.1"/>
</dbReference>
<organism evidence="10 11">
    <name type="scientific">Nocardioides aurantiacus</name>
    <dbReference type="NCBI Taxonomy" id="86796"/>
    <lineage>
        <taxon>Bacteria</taxon>
        <taxon>Bacillati</taxon>
        <taxon>Actinomycetota</taxon>
        <taxon>Actinomycetes</taxon>
        <taxon>Propionibacteriales</taxon>
        <taxon>Nocardioidaceae</taxon>
        <taxon>Nocardioides</taxon>
    </lineage>
</organism>
<dbReference type="Pfam" id="PF01427">
    <property type="entry name" value="Peptidase_M15"/>
    <property type="match status" value="1"/>
</dbReference>
<dbReference type="GO" id="GO:0008270">
    <property type="term" value="F:zinc ion binding"/>
    <property type="evidence" value="ECO:0007669"/>
    <property type="project" value="UniProtKB-UniRule"/>
</dbReference>
<feature type="binding site" evidence="9">
    <location>
        <position position="129"/>
    </location>
    <ligand>
        <name>Zn(2+)</name>
        <dbReference type="ChEBI" id="CHEBI:29105"/>
        <note>catalytic</note>
    </ligand>
</feature>
<evidence type="ECO:0000256" key="3">
    <source>
        <dbReference type="ARBA" id="ARBA00022723"/>
    </source>
</evidence>
<evidence type="ECO:0000256" key="8">
    <source>
        <dbReference type="ARBA" id="ARBA00023316"/>
    </source>
</evidence>
<dbReference type="EC" id="3.4.13.22" evidence="9"/>
<feature type="active site" description="Proton donor/acceptor" evidence="9">
    <location>
        <position position="190"/>
    </location>
</feature>
<evidence type="ECO:0000256" key="7">
    <source>
        <dbReference type="ARBA" id="ARBA00023049"/>
    </source>
</evidence>
<keyword evidence="7 9" id="KW-0482">Metalloprotease</keyword>
<dbReference type="InterPro" id="IPR009045">
    <property type="entry name" value="Zn_M74/Hedgehog-like"/>
</dbReference>
<proteinExistence type="inferred from homology"/>
<feature type="site" description="Transition state stabilizer" evidence="9">
    <location>
        <position position="78"/>
    </location>
</feature>
<evidence type="ECO:0000256" key="6">
    <source>
        <dbReference type="ARBA" id="ARBA00022997"/>
    </source>
</evidence>
<reference evidence="10 11" key="1">
    <citation type="submission" date="2018-11" db="EMBL/GenBank/DDBJ databases">
        <title>Sequencing the genomes of 1000 actinobacteria strains.</title>
        <authorList>
            <person name="Klenk H.-P."/>
        </authorList>
    </citation>
    <scope>NUCLEOTIDE SEQUENCE [LARGE SCALE GENOMIC DNA]</scope>
    <source>
        <strain evidence="10 11">DSM 12652</strain>
    </source>
</reference>
<dbReference type="HAMAP" id="MF_01924">
    <property type="entry name" value="A_A_dipeptidase"/>
    <property type="match status" value="1"/>
</dbReference>
<dbReference type="EMBL" id="RKHO01000001">
    <property type="protein sequence ID" value="ROR90899.1"/>
    <property type="molecule type" value="Genomic_DNA"/>
</dbReference>
<evidence type="ECO:0000313" key="11">
    <source>
        <dbReference type="Proteomes" id="UP000281738"/>
    </source>
</evidence>
<gene>
    <name evidence="10" type="ORF">EDD33_1748</name>
</gene>
<comment type="similarity">
    <text evidence="9">Belongs to the peptidase M15D family.</text>
</comment>
<feature type="binding site" evidence="9">
    <location>
        <position position="122"/>
    </location>
    <ligand>
        <name>Zn(2+)</name>
        <dbReference type="ChEBI" id="CHEBI:29105"/>
        <note>catalytic</note>
    </ligand>
</feature>
<comment type="function">
    <text evidence="9">Catalyzes hydrolysis of the D-alanyl-D-alanine dipeptide.</text>
</comment>
<dbReference type="CDD" id="cd14843">
    <property type="entry name" value="D-Ala-D-Ala_dipeptidase_like"/>
    <property type="match status" value="1"/>
</dbReference>
<keyword evidence="4 9" id="KW-0378">Hydrolase</keyword>
<name>A0A3N2CTN6_9ACTN</name>
<dbReference type="OrthoDB" id="9801430at2"/>
<comment type="caution">
    <text evidence="10">The sequence shown here is derived from an EMBL/GenBank/DDBJ whole genome shotgun (WGS) entry which is preliminary data.</text>
</comment>
<dbReference type="PANTHER" id="PTHR43126">
    <property type="entry name" value="D-ALANYL-D-ALANINE DIPEPTIDASE"/>
    <property type="match status" value="1"/>
</dbReference>
<protein>
    <recommendedName>
        <fullName evidence="9">D-alanyl-D-alanine dipeptidase</fullName>
        <shortName evidence="9">D-Ala-D-Ala dipeptidase</shortName>
        <ecNumber evidence="9">3.4.13.22</ecNumber>
    </recommendedName>
</protein>
<keyword evidence="5 9" id="KW-0862">Zinc</keyword>
<dbReference type="Gene3D" id="3.30.1380.10">
    <property type="match status" value="1"/>
</dbReference>
<dbReference type="PANTHER" id="PTHR43126:SF2">
    <property type="entry name" value="D-ALANYL-D-ALANINE DIPEPTIDASE"/>
    <property type="match status" value="1"/>
</dbReference>
<dbReference type="SUPFAM" id="SSF55166">
    <property type="entry name" value="Hedgehog/DD-peptidase"/>
    <property type="match status" value="1"/>
</dbReference>
<feature type="binding site" evidence="9">
    <location>
        <position position="193"/>
    </location>
    <ligand>
        <name>Zn(2+)</name>
        <dbReference type="ChEBI" id="CHEBI:29105"/>
        <note>catalytic</note>
    </ligand>
</feature>
<evidence type="ECO:0000313" key="10">
    <source>
        <dbReference type="EMBL" id="ROR90899.1"/>
    </source>
</evidence>
<keyword evidence="3 9" id="KW-0479">Metal-binding</keyword>
<keyword evidence="2 9" id="KW-0645">Protease</keyword>
<evidence type="ECO:0000256" key="1">
    <source>
        <dbReference type="ARBA" id="ARBA00001362"/>
    </source>
</evidence>
<evidence type="ECO:0000256" key="2">
    <source>
        <dbReference type="ARBA" id="ARBA00022670"/>
    </source>
</evidence>
<dbReference type="GO" id="GO:0160237">
    <property type="term" value="F:D-Ala-D-Ala dipeptidase activity"/>
    <property type="evidence" value="ECO:0007669"/>
    <property type="project" value="UniProtKB-EC"/>
</dbReference>
<comment type="catalytic activity">
    <reaction evidence="1 9">
        <text>D-alanyl-D-alanine + H2O = 2 D-alanine</text>
        <dbReference type="Rhea" id="RHEA:20661"/>
        <dbReference type="ChEBI" id="CHEBI:15377"/>
        <dbReference type="ChEBI" id="CHEBI:57416"/>
        <dbReference type="ChEBI" id="CHEBI:57822"/>
        <dbReference type="EC" id="3.4.13.22"/>
    </reaction>
</comment>
<dbReference type="AlphaFoldDB" id="A0A3N2CTN6"/>
<evidence type="ECO:0000256" key="4">
    <source>
        <dbReference type="ARBA" id="ARBA00022801"/>
    </source>
</evidence>
<keyword evidence="8" id="KW-0961">Cell wall biogenesis/degradation</keyword>
<dbReference type="GO" id="GO:0006508">
    <property type="term" value="P:proteolysis"/>
    <property type="evidence" value="ECO:0007669"/>
    <property type="project" value="UniProtKB-KW"/>
</dbReference>
<dbReference type="InterPro" id="IPR000755">
    <property type="entry name" value="A_A_dipeptidase"/>
</dbReference>
<evidence type="ECO:0000256" key="9">
    <source>
        <dbReference type="HAMAP-Rule" id="MF_01924"/>
    </source>
</evidence>
<evidence type="ECO:0000256" key="5">
    <source>
        <dbReference type="ARBA" id="ARBA00022833"/>
    </source>
</evidence>
<sequence length="219" mass="23373">MFDASQVVLMGDPRVTGIAVADDGSGLVPAPPAVGLHGRKADPAGVFRLMRRPVADRLGTAAASLPDGIHLCLVEAYRPPERQELYFTTYRDKLRAADPTHDDETLNRLASRFVAPPAFAPHVAGAAVDVTLVDNAGVELDLGCPVDANPEVSGGTCYTHHPGVTGHAGAHRKVLIEAMTAAGFVNYPTEWWHWSHGDRYWAFVTGRDVAVHGPMHSGA</sequence>
<dbReference type="Proteomes" id="UP000281738">
    <property type="component" value="Unassembled WGS sequence"/>
</dbReference>
<comment type="cofactor">
    <cofactor evidence="9">
        <name>Zn(2+)</name>
        <dbReference type="ChEBI" id="CHEBI:29105"/>
    </cofactor>
    <text evidence="9">Binds 1 zinc ion per subunit.</text>
</comment>